<feature type="compositionally biased region" description="Basic and acidic residues" evidence="1">
    <location>
        <begin position="281"/>
        <end position="291"/>
    </location>
</feature>
<feature type="region of interest" description="Disordered" evidence="1">
    <location>
        <begin position="1"/>
        <end position="132"/>
    </location>
</feature>
<keyword evidence="3" id="KW-1185">Reference proteome</keyword>
<evidence type="ECO:0000313" key="3">
    <source>
        <dbReference type="Proteomes" id="UP001498476"/>
    </source>
</evidence>
<feature type="compositionally biased region" description="Polar residues" evidence="1">
    <location>
        <begin position="38"/>
        <end position="78"/>
    </location>
</feature>
<reference evidence="2 3" key="1">
    <citation type="journal article" date="2025" name="Microbiol. Resour. Announc.">
        <title>Draft genome sequences for Neonectria magnoliae and Neonectria punicea, canker pathogens of Liriodendron tulipifera and Acer saccharum in West Virginia.</title>
        <authorList>
            <person name="Petronek H.M."/>
            <person name="Kasson M.T."/>
            <person name="Metheny A.M."/>
            <person name="Stauder C.M."/>
            <person name="Lovett B."/>
            <person name="Lynch S.C."/>
            <person name="Garnas J.R."/>
            <person name="Kasson L.R."/>
            <person name="Stajich J.E."/>
        </authorList>
    </citation>
    <scope>NUCLEOTIDE SEQUENCE [LARGE SCALE GENOMIC DNA]</scope>
    <source>
        <strain evidence="2 3">NRRL 64653</strain>
    </source>
</reference>
<evidence type="ECO:0000313" key="2">
    <source>
        <dbReference type="EMBL" id="KAK7402547.1"/>
    </source>
</evidence>
<evidence type="ECO:0000256" key="1">
    <source>
        <dbReference type="SAM" id="MobiDB-lite"/>
    </source>
</evidence>
<comment type="caution">
    <text evidence="2">The sequence shown here is derived from an EMBL/GenBank/DDBJ whole genome shotgun (WGS) entry which is preliminary data.</text>
</comment>
<dbReference type="Proteomes" id="UP001498476">
    <property type="component" value="Unassembled WGS sequence"/>
</dbReference>
<protein>
    <submittedName>
        <fullName evidence="2">Uncharacterized protein</fullName>
    </submittedName>
</protein>
<feature type="compositionally biased region" description="Polar residues" evidence="1">
    <location>
        <begin position="1"/>
        <end position="11"/>
    </location>
</feature>
<gene>
    <name evidence="2" type="ORF">QQX98_011718</name>
</gene>
<dbReference type="EMBL" id="JAZAVJ010000297">
    <property type="protein sequence ID" value="KAK7402547.1"/>
    <property type="molecule type" value="Genomic_DNA"/>
</dbReference>
<accession>A0ABR1GKX6</accession>
<organism evidence="2 3">
    <name type="scientific">Neonectria punicea</name>
    <dbReference type="NCBI Taxonomy" id="979145"/>
    <lineage>
        <taxon>Eukaryota</taxon>
        <taxon>Fungi</taxon>
        <taxon>Dikarya</taxon>
        <taxon>Ascomycota</taxon>
        <taxon>Pezizomycotina</taxon>
        <taxon>Sordariomycetes</taxon>
        <taxon>Hypocreomycetidae</taxon>
        <taxon>Hypocreales</taxon>
        <taxon>Nectriaceae</taxon>
        <taxon>Neonectria</taxon>
    </lineage>
</organism>
<feature type="region of interest" description="Disordered" evidence="1">
    <location>
        <begin position="243"/>
        <end position="298"/>
    </location>
</feature>
<name>A0ABR1GKX6_9HYPO</name>
<proteinExistence type="predicted"/>
<sequence>MDPNTEASSRNFGLRPKPPDLRVIVRPYEPVEPPGIIQQPSPSTQEETENTTGSPRGSPSTVTQSPEAPTETSITSNGEGPVASRTPTPPGPQKKRRGSGRAANKTSPTRSPPIGLLGEGTEGSNLPRNNSFKRAHRELWRQGTRAARRLDGTVEEIDVIHWMMTRKGGSNAAWPQLEDGQKAIENMRKETMDIGKIWRLEQERQEEERLREERRLANKYRYRPRGQVAKEKAERLAARAAAAAAAAAAESSAKRAREDEETAGVDEASQNGDVPETGEPVAKRLKVDAVKEPCLGTD</sequence>